<sequence>MFTVSKRICLGLVDPKRYGGLKGLRTFYSSPIQGEINHRLERILPYDCGEIYPIITDVKSYPEFLPYCLSTKILDRRIISSNSNRATQDGGERVKAIEGVDHDEEDRRIEEVPNEMDVMTRIGYKGFETDYLSRVICEPLRSVQVVARPSSTFSKLLSTWSLIPTSKPKDSTSDVGLISDSARVSSAGLRSTKVLLELSISFKNPLHSIFLMDQKIWEKFSQKMIDAFEKRINEKRKV</sequence>
<reference evidence="5" key="1">
    <citation type="submission" date="2022-06" db="EMBL/GenBank/DDBJ databases">
        <authorList>
            <consortium name="SYNGENTA / RWTH Aachen University"/>
        </authorList>
    </citation>
    <scope>NUCLEOTIDE SEQUENCE</scope>
</reference>
<dbReference type="AlphaFoldDB" id="A0AAV0BEG2"/>
<gene>
    <name evidence="5" type="ORF">PPACK8108_LOCUS19830</name>
</gene>
<dbReference type="InterPro" id="IPR005031">
    <property type="entry name" value="COQ10_START"/>
</dbReference>
<comment type="function">
    <text evidence="3">Required for the function of coenzyme Q in the respiratory chain. May serve as a chaperone or may be involved in the transport of Q6 from its site of synthesis to the catalytic sites of the respiratory complexes.</text>
</comment>
<dbReference type="GO" id="GO:0045333">
    <property type="term" value="P:cellular respiration"/>
    <property type="evidence" value="ECO:0007669"/>
    <property type="project" value="InterPro"/>
</dbReference>
<name>A0AAV0BEG2_PHAPC</name>
<dbReference type="Gene3D" id="3.30.530.20">
    <property type="match status" value="1"/>
</dbReference>
<organism evidence="5 6">
    <name type="scientific">Phakopsora pachyrhizi</name>
    <name type="common">Asian soybean rust disease fungus</name>
    <dbReference type="NCBI Taxonomy" id="170000"/>
    <lineage>
        <taxon>Eukaryota</taxon>
        <taxon>Fungi</taxon>
        <taxon>Dikarya</taxon>
        <taxon>Basidiomycota</taxon>
        <taxon>Pucciniomycotina</taxon>
        <taxon>Pucciniomycetes</taxon>
        <taxon>Pucciniales</taxon>
        <taxon>Phakopsoraceae</taxon>
        <taxon>Phakopsora</taxon>
    </lineage>
</organism>
<dbReference type="InterPro" id="IPR044996">
    <property type="entry name" value="COQ10-like"/>
</dbReference>
<proteinExistence type="inferred from homology"/>
<dbReference type="GO" id="GO:0005739">
    <property type="term" value="C:mitochondrion"/>
    <property type="evidence" value="ECO:0007669"/>
    <property type="project" value="TreeGrafter"/>
</dbReference>
<evidence type="ECO:0000256" key="1">
    <source>
        <dbReference type="ARBA" id="ARBA00006885"/>
    </source>
</evidence>
<comment type="subunit">
    <text evidence="2">Interacts with coenzyme Q.</text>
</comment>
<comment type="similarity">
    <text evidence="1">Belongs to the COQ10 family.</text>
</comment>
<evidence type="ECO:0000256" key="2">
    <source>
        <dbReference type="ARBA" id="ARBA00011814"/>
    </source>
</evidence>
<dbReference type="InterPro" id="IPR023393">
    <property type="entry name" value="START-like_dom_sf"/>
</dbReference>
<protein>
    <recommendedName>
        <fullName evidence="4">Coenzyme Q-binding protein COQ10 START domain-containing protein</fullName>
    </recommendedName>
</protein>
<feature type="domain" description="Coenzyme Q-binding protein COQ10 START" evidence="4">
    <location>
        <begin position="45"/>
        <end position="211"/>
    </location>
</feature>
<dbReference type="SUPFAM" id="SSF55961">
    <property type="entry name" value="Bet v1-like"/>
    <property type="match status" value="1"/>
</dbReference>
<dbReference type="Pfam" id="PF03364">
    <property type="entry name" value="Polyketide_cyc"/>
    <property type="match status" value="1"/>
</dbReference>
<dbReference type="PANTHER" id="PTHR12901">
    <property type="entry name" value="SPERM PROTEIN HOMOLOG"/>
    <property type="match status" value="1"/>
</dbReference>
<evidence type="ECO:0000313" key="5">
    <source>
        <dbReference type="EMBL" id="CAH7685330.1"/>
    </source>
</evidence>
<evidence type="ECO:0000256" key="3">
    <source>
        <dbReference type="ARBA" id="ARBA00024947"/>
    </source>
</evidence>
<comment type="caution">
    <text evidence="5">The sequence shown here is derived from an EMBL/GenBank/DDBJ whole genome shotgun (WGS) entry which is preliminary data.</text>
</comment>
<dbReference type="GO" id="GO:0048039">
    <property type="term" value="F:ubiquinone binding"/>
    <property type="evidence" value="ECO:0007669"/>
    <property type="project" value="InterPro"/>
</dbReference>
<dbReference type="EMBL" id="CALTRL010005720">
    <property type="protein sequence ID" value="CAH7685330.1"/>
    <property type="molecule type" value="Genomic_DNA"/>
</dbReference>
<accession>A0AAV0BEG2</accession>
<evidence type="ECO:0000259" key="4">
    <source>
        <dbReference type="Pfam" id="PF03364"/>
    </source>
</evidence>
<dbReference type="Proteomes" id="UP001153365">
    <property type="component" value="Unassembled WGS sequence"/>
</dbReference>
<keyword evidence="6" id="KW-1185">Reference proteome</keyword>
<dbReference type="PANTHER" id="PTHR12901:SF10">
    <property type="entry name" value="COENZYME Q-BINDING PROTEIN COQ10, MITOCHONDRIAL"/>
    <property type="match status" value="1"/>
</dbReference>
<evidence type="ECO:0000313" key="6">
    <source>
        <dbReference type="Proteomes" id="UP001153365"/>
    </source>
</evidence>